<protein>
    <submittedName>
        <fullName evidence="1">HopJ type III effector protein</fullName>
    </submittedName>
</protein>
<dbReference type="Pfam" id="PF08888">
    <property type="entry name" value="HopJ"/>
    <property type="match status" value="1"/>
</dbReference>
<dbReference type="InterPro" id="IPR014984">
    <property type="entry name" value="HopJ"/>
</dbReference>
<dbReference type="EMBL" id="QJUP01000001">
    <property type="protein sequence ID" value="TBU99778.1"/>
    <property type="molecule type" value="Genomic_DNA"/>
</dbReference>
<organism evidence="1 2">
    <name type="scientific">Stutzerimonas kirkiae</name>
    <dbReference type="NCBI Taxonomy" id="2211392"/>
    <lineage>
        <taxon>Bacteria</taxon>
        <taxon>Pseudomonadati</taxon>
        <taxon>Pseudomonadota</taxon>
        <taxon>Gammaproteobacteria</taxon>
        <taxon>Pseudomonadales</taxon>
        <taxon>Pseudomonadaceae</taxon>
        <taxon>Stutzerimonas</taxon>
    </lineage>
</organism>
<comment type="caution">
    <text evidence="1">The sequence shown here is derived from an EMBL/GenBank/DDBJ whole genome shotgun (WGS) entry which is preliminary data.</text>
</comment>
<reference evidence="1 2" key="1">
    <citation type="submission" date="2018-06" db="EMBL/GenBank/DDBJ databases">
        <title>Three novel Pseudomonas species isolated from symptomatic oak.</title>
        <authorList>
            <person name="Bueno-Gonzalez V."/>
            <person name="Brady C."/>
        </authorList>
    </citation>
    <scope>NUCLEOTIDE SEQUENCE [LARGE SCALE GENOMIC DNA]</scope>
    <source>
        <strain evidence="1 2">P17C</strain>
    </source>
</reference>
<dbReference type="AlphaFoldDB" id="A0A4Q9RDM8"/>
<name>A0A4Q9RDM8_9GAMM</name>
<dbReference type="OrthoDB" id="9790826at2"/>
<dbReference type="InterPro" id="IPR038604">
    <property type="entry name" value="HopJ_sf"/>
</dbReference>
<dbReference type="RefSeq" id="WP_131183334.1">
    <property type="nucleotide sequence ID" value="NZ_QJUO01000003.1"/>
</dbReference>
<dbReference type="Gene3D" id="3.20.160.10">
    <property type="entry name" value="vpa0580 domain like"/>
    <property type="match status" value="1"/>
</dbReference>
<sequence>MSDTLKAFRASLHDREHPFEDTLAFIARNYSYQPSRFVNAGVENAAGHNEGSCKTLGLALLEGFSTEEALLAFGEHYRSVLATPEAEDHGNIRALMAAGLAAVRFDQQPLQRK</sequence>
<accession>A0A4Q9RDM8</accession>
<keyword evidence="2" id="KW-1185">Reference proteome</keyword>
<evidence type="ECO:0000313" key="1">
    <source>
        <dbReference type="EMBL" id="TBU99778.1"/>
    </source>
</evidence>
<evidence type="ECO:0000313" key="2">
    <source>
        <dbReference type="Proteomes" id="UP000292639"/>
    </source>
</evidence>
<proteinExistence type="predicted"/>
<gene>
    <name evidence="1" type="ORF">DNJ96_00285</name>
</gene>
<dbReference type="Proteomes" id="UP000292639">
    <property type="component" value="Unassembled WGS sequence"/>
</dbReference>